<organism evidence="1 2">
    <name type="scientific">Nocardia cyriacigeorgica</name>
    <dbReference type="NCBI Taxonomy" id="135487"/>
    <lineage>
        <taxon>Bacteria</taxon>
        <taxon>Bacillati</taxon>
        <taxon>Actinomycetota</taxon>
        <taxon>Actinomycetes</taxon>
        <taxon>Mycobacteriales</taxon>
        <taxon>Nocardiaceae</taxon>
        <taxon>Nocardia</taxon>
    </lineage>
</organism>
<reference evidence="1 2" key="1">
    <citation type="submission" date="2019-02" db="EMBL/GenBank/DDBJ databases">
        <authorList>
            <consortium name="Pathogen Informatics"/>
        </authorList>
    </citation>
    <scope>NUCLEOTIDE SEQUENCE [LARGE SCALE GENOMIC DNA]</scope>
    <source>
        <strain evidence="1 2">3012STDY6756504</strain>
    </source>
</reference>
<accession>A0A4U8W5Z3</accession>
<gene>
    <name evidence="1" type="ORF">NCTC10797_04246</name>
</gene>
<protein>
    <submittedName>
        <fullName evidence="1">Uncharacterized protein</fullName>
    </submittedName>
</protein>
<dbReference type="EMBL" id="LR215973">
    <property type="protein sequence ID" value="VFB00450.1"/>
    <property type="molecule type" value="Genomic_DNA"/>
</dbReference>
<evidence type="ECO:0000313" key="2">
    <source>
        <dbReference type="Proteomes" id="UP000290439"/>
    </source>
</evidence>
<dbReference type="AlphaFoldDB" id="A0A4U8W5Z3"/>
<dbReference type="RefSeq" id="WP_130918308.1">
    <property type="nucleotide sequence ID" value="NZ_LR215973.1"/>
</dbReference>
<evidence type="ECO:0000313" key="1">
    <source>
        <dbReference type="EMBL" id="VFB00450.1"/>
    </source>
</evidence>
<proteinExistence type="predicted"/>
<sequence>MSGEHELPGEDEIPSGTAEVVESWEVPAGSVVASRIRDNILIAIERGYDDPQLVADLAVGPLVMAVGKLEVELAAARRRIEELERSVGDLAGGSHRGR</sequence>
<name>A0A4U8W5Z3_9NOCA</name>
<dbReference type="Proteomes" id="UP000290439">
    <property type="component" value="Chromosome"/>
</dbReference>